<dbReference type="Proteomes" id="UP000233100">
    <property type="component" value="Unplaced"/>
</dbReference>
<comment type="subcellular location">
    <subcellularLocation>
        <location evidence="2">Cytoplasm</location>
        <location evidence="2">Perinuclear region</location>
    </subcellularLocation>
    <subcellularLocation>
        <location evidence="1">Lysosome membrane</location>
        <topology evidence="1">Multi-pass membrane protein</topology>
    </subcellularLocation>
</comment>
<evidence type="ECO:0000256" key="9">
    <source>
        <dbReference type="ARBA" id="ARBA00035284"/>
    </source>
</evidence>
<keyword evidence="7 13" id="KW-0472">Membrane</keyword>
<evidence type="ECO:0000256" key="11">
    <source>
        <dbReference type="ARBA" id="ARBA00046593"/>
    </source>
</evidence>
<keyword evidence="4" id="KW-0963">Cytoplasm</keyword>
<dbReference type="GO" id="GO:0005765">
    <property type="term" value="C:lysosomal membrane"/>
    <property type="evidence" value="ECO:0007669"/>
    <property type="project" value="UniProtKB-SubCell"/>
</dbReference>
<evidence type="ECO:0000256" key="10">
    <source>
        <dbReference type="ARBA" id="ARBA00035449"/>
    </source>
</evidence>
<dbReference type="PANTHER" id="PTHR13551">
    <property type="entry name" value="BRAIN PROTEIN I3"/>
    <property type="match status" value="1"/>
</dbReference>
<feature type="region of interest" description="Disordered" evidence="12">
    <location>
        <begin position="1"/>
        <end position="104"/>
    </location>
</feature>
<evidence type="ECO:0000256" key="2">
    <source>
        <dbReference type="ARBA" id="ARBA00004556"/>
    </source>
</evidence>
<evidence type="ECO:0000256" key="13">
    <source>
        <dbReference type="SAM" id="Phobius"/>
    </source>
</evidence>
<evidence type="ECO:0000256" key="12">
    <source>
        <dbReference type="SAM" id="MobiDB-lite"/>
    </source>
</evidence>
<dbReference type="GeneTree" id="ENSGT00940000167990"/>
<organism evidence="14 15">
    <name type="scientific">Macaca fascicularis</name>
    <name type="common">Crab-eating macaque</name>
    <name type="synonym">Cynomolgus monkey</name>
    <dbReference type="NCBI Taxonomy" id="9541"/>
    <lineage>
        <taxon>Eukaryota</taxon>
        <taxon>Metazoa</taxon>
        <taxon>Chordata</taxon>
        <taxon>Craniata</taxon>
        <taxon>Vertebrata</taxon>
        <taxon>Euteleostomi</taxon>
        <taxon>Mammalia</taxon>
        <taxon>Eutheria</taxon>
        <taxon>Euarchontoglires</taxon>
        <taxon>Primates</taxon>
        <taxon>Haplorrhini</taxon>
        <taxon>Catarrhini</taxon>
        <taxon>Cercopithecidae</taxon>
        <taxon>Cercopithecinae</taxon>
        <taxon>Macaca</taxon>
    </lineage>
</organism>
<keyword evidence="5 13" id="KW-0812">Transmembrane</keyword>
<dbReference type="AlphaFoldDB" id="A0A7N9D531"/>
<dbReference type="Ensembl" id="ENSMFAT00000099415.1">
    <property type="protein sequence ID" value="ENSMFAP00000060441.1"/>
    <property type="gene ID" value="ENSMFAG00000062746.1"/>
</dbReference>
<name>A0A7N9D531_MACFA</name>
<evidence type="ECO:0000256" key="6">
    <source>
        <dbReference type="ARBA" id="ARBA00022989"/>
    </source>
</evidence>
<evidence type="ECO:0000256" key="8">
    <source>
        <dbReference type="ARBA" id="ARBA00023228"/>
    </source>
</evidence>
<dbReference type="InterPro" id="IPR019317">
    <property type="entry name" value="BRI3"/>
</dbReference>
<sequence>EPRRGAGRSAGRSWQGAASGGRGPFKTPAGPALAPASRRPRDPGLVTESERGGGSPQRAPPARPRLPQRDPSHPDCRVPAAAAASPPGPTEPSRAGRRAREPPWTISPCCRAAARLQPGGRPGRLRVRPARLAPSRRAPPPPYPYLVTGIPTHHPRVYNIHSRTVTRYPANSIVVVGGCPVCRVGVLEDCFTFLGIFLAIILFPFGFICCFALRAKMPQLLNHLKQKEQQARLSYPSSFSNVNVVYNSFI</sequence>
<evidence type="ECO:0000313" key="15">
    <source>
        <dbReference type="Proteomes" id="UP000233100"/>
    </source>
</evidence>
<feature type="compositionally biased region" description="Low complexity" evidence="12">
    <location>
        <begin position="7"/>
        <end position="17"/>
    </location>
</feature>
<evidence type="ECO:0000256" key="3">
    <source>
        <dbReference type="ARBA" id="ARBA00008090"/>
    </source>
</evidence>
<keyword evidence="15" id="KW-1185">Reference proteome</keyword>
<comment type="subunit">
    <text evidence="11">Interacts with BRI3BP. Interacts with MGAT1 and IFITM3.</text>
</comment>
<proteinExistence type="inferred from homology"/>
<protein>
    <recommendedName>
        <fullName evidence="9">Membrane protein BRI3</fullName>
    </recommendedName>
    <alternativeName>
        <fullName evidence="10">Brain protein I3</fullName>
    </alternativeName>
</protein>
<reference evidence="14" key="1">
    <citation type="submission" date="2025-08" db="UniProtKB">
        <authorList>
            <consortium name="Ensembl"/>
        </authorList>
    </citation>
    <scope>IDENTIFICATION</scope>
</reference>
<evidence type="ECO:0000256" key="1">
    <source>
        <dbReference type="ARBA" id="ARBA00004155"/>
    </source>
</evidence>
<comment type="similarity">
    <text evidence="3">Belongs to the BRI3 family.</text>
</comment>
<keyword evidence="8" id="KW-0458">Lysosome</keyword>
<evidence type="ECO:0000256" key="7">
    <source>
        <dbReference type="ARBA" id="ARBA00023136"/>
    </source>
</evidence>
<dbReference type="PANTHER" id="PTHR13551:SF1">
    <property type="entry name" value="MEMBRANE PROTEIN BRI3"/>
    <property type="match status" value="1"/>
</dbReference>
<dbReference type="GO" id="GO:0048471">
    <property type="term" value="C:perinuclear region of cytoplasm"/>
    <property type="evidence" value="ECO:0007669"/>
    <property type="project" value="UniProtKB-SubCell"/>
</dbReference>
<feature type="compositionally biased region" description="Basic and acidic residues" evidence="12">
    <location>
        <begin position="67"/>
        <end position="76"/>
    </location>
</feature>
<accession>A0A7N9D531</accession>
<dbReference type="Pfam" id="PF10164">
    <property type="entry name" value="BRI3"/>
    <property type="match status" value="1"/>
</dbReference>
<reference evidence="14" key="2">
    <citation type="submission" date="2025-09" db="UniProtKB">
        <authorList>
            <consortium name="Ensembl"/>
        </authorList>
    </citation>
    <scope>IDENTIFICATION</scope>
</reference>
<keyword evidence="6 13" id="KW-1133">Transmembrane helix</keyword>
<evidence type="ECO:0000256" key="4">
    <source>
        <dbReference type="ARBA" id="ARBA00022490"/>
    </source>
</evidence>
<evidence type="ECO:0000256" key="5">
    <source>
        <dbReference type="ARBA" id="ARBA00022692"/>
    </source>
</evidence>
<feature type="transmembrane region" description="Helical" evidence="13">
    <location>
        <begin position="191"/>
        <end position="213"/>
    </location>
</feature>
<evidence type="ECO:0000313" key="14">
    <source>
        <dbReference type="Ensembl" id="ENSMFAP00000060441.1"/>
    </source>
</evidence>